<sequence length="413" mass="47121">MSELKNKLLDQNKTPQPHDSFNIQNKQQEESQQQQQQQQEEETIQEEYFEPSPFVIKLKEKYDYFEMKMRDSAGIALFFISLFIISAMNFVSNIIMPENTIIEIAFVAFLVSFLLNYYIIRIGNILPYIENEDKNFSAKLIGFSALLSIILLLFSFQNAEVNSCIFIFILTWVVSYFAEKIYYGTQASGKDLGFILLFTVSGYLLLQPNFIIDYKGSEEDATLSAEQIVEKAEDFVDEQQIGLVAALLSALCFSYMFFNISKLKEKDFITLTHIVCLIVILFLPVFFPIEGLNSPNLLQWGVMIGFGFVFMFVLQMIIRSAQIESPSKLLGTIPIYLAMNVVFGIFLGNFPNLFQILGIAGSVVCGLFMLRNNYLSNTKFLNGVITNYNNQAMQQTSGIKGQLIELQDIHNQN</sequence>
<feature type="transmembrane region" description="Helical" evidence="6">
    <location>
        <begin position="329"/>
        <end position="347"/>
    </location>
</feature>
<dbReference type="PANTHER" id="PTHR22911">
    <property type="entry name" value="ACYL-MALONYL CONDENSING ENZYME-RELATED"/>
    <property type="match status" value="1"/>
</dbReference>
<feature type="transmembrane region" description="Helical" evidence="6">
    <location>
        <begin position="353"/>
        <end position="370"/>
    </location>
</feature>
<feature type="transmembrane region" description="Helical" evidence="6">
    <location>
        <begin position="101"/>
        <end position="120"/>
    </location>
</feature>
<dbReference type="InParanoid" id="A0A0V0R3H4"/>
<feature type="transmembrane region" description="Helical" evidence="6">
    <location>
        <begin position="140"/>
        <end position="159"/>
    </location>
</feature>
<evidence type="ECO:0000256" key="5">
    <source>
        <dbReference type="SAM" id="MobiDB-lite"/>
    </source>
</evidence>
<feature type="transmembrane region" description="Helical" evidence="6">
    <location>
        <begin position="194"/>
        <end position="212"/>
    </location>
</feature>
<evidence type="ECO:0000313" key="7">
    <source>
        <dbReference type="EMBL" id="KRX09041.1"/>
    </source>
</evidence>
<feature type="region of interest" description="Disordered" evidence="5">
    <location>
        <begin position="1"/>
        <end position="44"/>
    </location>
</feature>
<evidence type="ECO:0000256" key="3">
    <source>
        <dbReference type="ARBA" id="ARBA00022989"/>
    </source>
</evidence>
<proteinExistence type="predicted"/>
<keyword evidence="8" id="KW-1185">Reference proteome</keyword>
<comment type="subcellular location">
    <subcellularLocation>
        <location evidence="1">Membrane</location>
        <topology evidence="1">Multi-pass membrane protein</topology>
    </subcellularLocation>
</comment>
<dbReference type="Proteomes" id="UP000054937">
    <property type="component" value="Unassembled WGS sequence"/>
</dbReference>
<comment type="caution">
    <text evidence="7">The sequence shown here is derived from an EMBL/GenBank/DDBJ whole genome shotgun (WGS) entry which is preliminary data.</text>
</comment>
<accession>A0A0V0R3H4</accession>
<dbReference type="OrthoDB" id="300488at2759"/>
<protein>
    <recommendedName>
        <fullName evidence="9">EamA domain-containing protein</fullName>
    </recommendedName>
</protein>
<dbReference type="OMA" id="PIMIRTF"/>
<dbReference type="AlphaFoldDB" id="A0A0V0R3H4"/>
<keyword evidence="4 6" id="KW-0472">Membrane</keyword>
<evidence type="ECO:0000313" key="8">
    <source>
        <dbReference type="Proteomes" id="UP000054937"/>
    </source>
</evidence>
<feature type="transmembrane region" description="Helical" evidence="6">
    <location>
        <begin position="241"/>
        <end position="261"/>
    </location>
</feature>
<gene>
    <name evidence="7" type="ORF">PPERSA_01928</name>
</gene>
<dbReference type="PANTHER" id="PTHR22911:SF6">
    <property type="entry name" value="SOLUTE CARRIER FAMILY 35 MEMBER G1"/>
    <property type="match status" value="1"/>
</dbReference>
<organism evidence="7 8">
    <name type="scientific">Pseudocohnilembus persalinus</name>
    <name type="common">Ciliate</name>
    <dbReference type="NCBI Taxonomy" id="266149"/>
    <lineage>
        <taxon>Eukaryota</taxon>
        <taxon>Sar</taxon>
        <taxon>Alveolata</taxon>
        <taxon>Ciliophora</taxon>
        <taxon>Intramacronucleata</taxon>
        <taxon>Oligohymenophorea</taxon>
        <taxon>Scuticociliatia</taxon>
        <taxon>Philasterida</taxon>
        <taxon>Pseudocohnilembidae</taxon>
        <taxon>Pseudocohnilembus</taxon>
    </lineage>
</organism>
<dbReference type="EMBL" id="LDAU01000055">
    <property type="protein sequence ID" value="KRX09041.1"/>
    <property type="molecule type" value="Genomic_DNA"/>
</dbReference>
<evidence type="ECO:0000256" key="2">
    <source>
        <dbReference type="ARBA" id="ARBA00022692"/>
    </source>
</evidence>
<feature type="transmembrane region" description="Helical" evidence="6">
    <location>
        <begin position="299"/>
        <end position="317"/>
    </location>
</feature>
<reference evidence="7 8" key="1">
    <citation type="journal article" date="2015" name="Sci. Rep.">
        <title>Genome of the facultative scuticociliatosis pathogen Pseudocohnilembus persalinus provides insight into its virulence through horizontal gene transfer.</title>
        <authorList>
            <person name="Xiong J."/>
            <person name="Wang G."/>
            <person name="Cheng J."/>
            <person name="Tian M."/>
            <person name="Pan X."/>
            <person name="Warren A."/>
            <person name="Jiang C."/>
            <person name="Yuan D."/>
            <person name="Miao W."/>
        </authorList>
    </citation>
    <scope>NUCLEOTIDE SEQUENCE [LARGE SCALE GENOMIC DNA]</scope>
    <source>
        <strain evidence="7">36N120E</strain>
    </source>
</reference>
<name>A0A0V0R3H4_PSEPJ</name>
<evidence type="ECO:0000256" key="1">
    <source>
        <dbReference type="ARBA" id="ARBA00004141"/>
    </source>
</evidence>
<feature type="compositionally biased region" description="Basic and acidic residues" evidence="5">
    <location>
        <begin position="1"/>
        <end position="10"/>
    </location>
</feature>
<keyword evidence="2 6" id="KW-0812">Transmembrane</keyword>
<feature type="transmembrane region" description="Helical" evidence="6">
    <location>
        <begin position="165"/>
        <end position="182"/>
    </location>
</feature>
<keyword evidence="3 6" id="KW-1133">Transmembrane helix</keyword>
<feature type="compositionally biased region" description="Polar residues" evidence="5">
    <location>
        <begin position="11"/>
        <end position="26"/>
    </location>
</feature>
<evidence type="ECO:0008006" key="9">
    <source>
        <dbReference type="Google" id="ProtNLM"/>
    </source>
</evidence>
<dbReference type="GO" id="GO:0016020">
    <property type="term" value="C:membrane"/>
    <property type="evidence" value="ECO:0007669"/>
    <property type="project" value="UniProtKB-SubCell"/>
</dbReference>
<feature type="transmembrane region" description="Helical" evidence="6">
    <location>
        <begin position="75"/>
        <end position="95"/>
    </location>
</feature>
<feature type="transmembrane region" description="Helical" evidence="6">
    <location>
        <begin position="268"/>
        <end position="287"/>
    </location>
</feature>
<evidence type="ECO:0000256" key="4">
    <source>
        <dbReference type="ARBA" id="ARBA00023136"/>
    </source>
</evidence>
<evidence type="ECO:0000256" key="6">
    <source>
        <dbReference type="SAM" id="Phobius"/>
    </source>
</evidence>